<dbReference type="GO" id="GO:0005634">
    <property type="term" value="C:nucleus"/>
    <property type="evidence" value="ECO:0007669"/>
    <property type="project" value="UniProtKB-SubCell"/>
</dbReference>
<keyword evidence="2" id="KW-0479">Metal-binding</keyword>
<dbReference type="EMBL" id="JAGSXJ010000007">
    <property type="protein sequence ID" value="KAH6689879.1"/>
    <property type="molecule type" value="Genomic_DNA"/>
</dbReference>
<evidence type="ECO:0000313" key="11">
    <source>
        <dbReference type="Proteomes" id="UP000770015"/>
    </source>
</evidence>
<feature type="domain" description="Xylanolytic transcriptional activator regulatory" evidence="9">
    <location>
        <begin position="279"/>
        <end position="356"/>
    </location>
</feature>
<feature type="region of interest" description="Disordered" evidence="8">
    <location>
        <begin position="65"/>
        <end position="108"/>
    </location>
</feature>
<keyword evidence="4" id="KW-0805">Transcription regulation</keyword>
<dbReference type="Pfam" id="PF04082">
    <property type="entry name" value="Fungal_trans"/>
    <property type="match status" value="1"/>
</dbReference>
<dbReference type="OrthoDB" id="4161332at2759"/>
<dbReference type="InterPro" id="IPR036864">
    <property type="entry name" value="Zn2-C6_fun-type_DNA-bd_sf"/>
</dbReference>
<reference evidence="10" key="1">
    <citation type="journal article" date="2021" name="Nat. Commun.">
        <title>Genetic determinants of endophytism in the Arabidopsis root mycobiome.</title>
        <authorList>
            <person name="Mesny F."/>
            <person name="Miyauchi S."/>
            <person name="Thiergart T."/>
            <person name="Pickel B."/>
            <person name="Atanasova L."/>
            <person name="Karlsson M."/>
            <person name="Huettel B."/>
            <person name="Barry K.W."/>
            <person name="Haridas S."/>
            <person name="Chen C."/>
            <person name="Bauer D."/>
            <person name="Andreopoulos W."/>
            <person name="Pangilinan J."/>
            <person name="LaButti K."/>
            <person name="Riley R."/>
            <person name="Lipzen A."/>
            <person name="Clum A."/>
            <person name="Drula E."/>
            <person name="Henrissat B."/>
            <person name="Kohler A."/>
            <person name="Grigoriev I.V."/>
            <person name="Martin F.M."/>
            <person name="Hacquard S."/>
        </authorList>
    </citation>
    <scope>NUCLEOTIDE SEQUENCE</scope>
    <source>
        <strain evidence="10">MPI-SDFR-AT-0117</strain>
    </source>
</reference>
<dbReference type="Gene3D" id="4.10.240.10">
    <property type="entry name" value="Zn(2)-C6 fungal-type DNA-binding domain"/>
    <property type="match status" value="1"/>
</dbReference>
<keyword evidence="3" id="KW-0862">Zinc</keyword>
<organism evidence="10 11">
    <name type="scientific">Plectosphaerella plurivora</name>
    <dbReference type="NCBI Taxonomy" id="936078"/>
    <lineage>
        <taxon>Eukaryota</taxon>
        <taxon>Fungi</taxon>
        <taxon>Dikarya</taxon>
        <taxon>Ascomycota</taxon>
        <taxon>Pezizomycotina</taxon>
        <taxon>Sordariomycetes</taxon>
        <taxon>Hypocreomycetidae</taxon>
        <taxon>Glomerellales</taxon>
        <taxon>Plectosphaerellaceae</taxon>
        <taxon>Plectosphaerella</taxon>
    </lineage>
</organism>
<feature type="non-terminal residue" evidence="10">
    <location>
        <position position="670"/>
    </location>
</feature>
<protein>
    <submittedName>
        <fullName evidence="10">Fungal-specific transcription factor domain-containing protein</fullName>
    </submittedName>
</protein>
<dbReference type="InterPro" id="IPR001138">
    <property type="entry name" value="Zn2Cys6_DnaBD"/>
</dbReference>
<comment type="subcellular location">
    <subcellularLocation>
        <location evidence="1">Nucleus</location>
    </subcellularLocation>
</comment>
<evidence type="ECO:0000256" key="2">
    <source>
        <dbReference type="ARBA" id="ARBA00022723"/>
    </source>
</evidence>
<evidence type="ECO:0000256" key="4">
    <source>
        <dbReference type="ARBA" id="ARBA00023015"/>
    </source>
</evidence>
<keyword evidence="11" id="KW-1185">Reference proteome</keyword>
<evidence type="ECO:0000259" key="9">
    <source>
        <dbReference type="SMART" id="SM00906"/>
    </source>
</evidence>
<proteinExistence type="predicted"/>
<name>A0A9P8VFJ9_9PEZI</name>
<dbReference type="PANTHER" id="PTHR31313:SF83">
    <property type="entry name" value="ZN(II)2CYS6 TRANSCRIPTION FACTOR (EUROFUNG)"/>
    <property type="match status" value="1"/>
</dbReference>
<sequence length="670" mass="75493">CDGNRPSCSRCQSQSLECVYTNEAELRGSGSRMCNIMLQERVAALEELLRQHSIDPETALLDMKNGRSAASSKRAVDPTNPRKSQPVLPARSASGNPSPESNSNMSSDCIAETRYFGETSGRLELESAEASGGRVEHGDVLHVNNDMHSTRPSRASSPHELSLEDIPEDLVEHLIDLYFNWENPMFQVVDEAIFRRCRRNNGRYCTPLLVYSMMAIASRYSDRPEVRTDPDDPNTAGLGFLELAEAHLQADLKWPRITTIQSLSIMAVFYVAIGSDAAGWLHHGMAIRLVLDMGLNVDSTTVVGSSNLSQDEIYLRRQIYWSIYCNDKLLSTYTGRVCTMLDCQGSVPMPSLDNMDLENSDSSPQEIAKRKIFVCFLEKMSTQCQILERILTTLYGPKSKKLALHEVTQMNTFLGTLQEWLNTLPTRFYINFKRDSTEVCKIPHAYTLHMVYYTSIILVSKAYCQRACLPEDCDTCPHASPCAEFRARLMSQCHEAARHISLLGDIYRSVFGSFRRSPLNTVHCTLTAAQVLLCVHRTRGGAKGEMPMYFQSCMDILEELSESWNPARRFRHSLAEALNAEMPRPAKIIHEPAREELPRTEEVLGIRDDPMLSGPPVSYDLTGGSVFDFGQFDVSSETLPWDYVNFDMPYLGYPFSAAIRDQFLQQQQPE</sequence>
<evidence type="ECO:0000256" key="5">
    <source>
        <dbReference type="ARBA" id="ARBA00023125"/>
    </source>
</evidence>
<evidence type="ECO:0000256" key="8">
    <source>
        <dbReference type="SAM" id="MobiDB-lite"/>
    </source>
</evidence>
<evidence type="ECO:0000256" key="3">
    <source>
        <dbReference type="ARBA" id="ARBA00022833"/>
    </source>
</evidence>
<dbReference type="CDD" id="cd00067">
    <property type="entry name" value="GAL4"/>
    <property type="match status" value="1"/>
</dbReference>
<dbReference type="AlphaFoldDB" id="A0A9P8VFJ9"/>
<evidence type="ECO:0000256" key="6">
    <source>
        <dbReference type="ARBA" id="ARBA00023163"/>
    </source>
</evidence>
<comment type="caution">
    <text evidence="10">The sequence shown here is derived from an EMBL/GenBank/DDBJ whole genome shotgun (WGS) entry which is preliminary data.</text>
</comment>
<dbReference type="SMART" id="SM00906">
    <property type="entry name" value="Fungal_trans"/>
    <property type="match status" value="1"/>
</dbReference>
<dbReference type="Pfam" id="PF00172">
    <property type="entry name" value="Zn_clus"/>
    <property type="match status" value="1"/>
</dbReference>
<evidence type="ECO:0000256" key="7">
    <source>
        <dbReference type="ARBA" id="ARBA00023242"/>
    </source>
</evidence>
<evidence type="ECO:0000256" key="1">
    <source>
        <dbReference type="ARBA" id="ARBA00004123"/>
    </source>
</evidence>
<dbReference type="GO" id="GO:0003677">
    <property type="term" value="F:DNA binding"/>
    <property type="evidence" value="ECO:0007669"/>
    <property type="project" value="UniProtKB-KW"/>
</dbReference>
<dbReference type="CDD" id="cd12148">
    <property type="entry name" value="fungal_TF_MHR"/>
    <property type="match status" value="1"/>
</dbReference>
<keyword evidence="6" id="KW-0804">Transcription</keyword>
<dbReference type="GO" id="GO:0006351">
    <property type="term" value="P:DNA-templated transcription"/>
    <property type="evidence" value="ECO:0007669"/>
    <property type="project" value="InterPro"/>
</dbReference>
<feature type="compositionally biased region" description="Low complexity" evidence="8">
    <location>
        <begin position="92"/>
        <end position="107"/>
    </location>
</feature>
<dbReference type="InterPro" id="IPR007219">
    <property type="entry name" value="XnlR_reg_dom"/>
</dbReference>
<evidence type="ECO:0000313" key="10">
    <source>
        <dbReference type="EMBL" id="KAH6689879.1"/>
    </source>
</evidence>
<keyword evidence="5" id="KW-0238">DNA-binding</keyword>
<dbReference type="GO" id="GO:0000981">
    <property type="term" value="F:DNA-binding transcription factor activity, RNA polymerase II-specific"/>
    <property type="evidence" value="ECO:0007669"/>
    <property type="project" value="InterPro"/>
</dbReference>
<gene>
    <name evidence="10" type="ORF">F5X68DRAFT_254518</name>
</gene>
<dbReference type="PANTHER" id="PTHR31313">
    <property type="entry name" value="TY1 ENHANCER ACTIVATOR"/>
    <property type="match status" value="1"/>
</dbReference>
<keyword evidence="7" id="KW-0539">Nucleus</keyword>
<dbReference type="InterPro" id="IPR051615">
    <property type="entry name" value="Transcr_Regulatory_Elem"/>
</dbReference>
<accession>A0A9P8VFJ9</accession>
<dbReference type="GO" id="GO:0008270">
    <property type="term" value="F:zinc ion binding"/>
    <property type="evidence" value="ECO:0007669"/>
    <property type="project" value="InterPro"/>
</dbReference>
<dbReference type="Proteomes" id="UP000770015">
    <property type="component" value="Unassembled WGS sequence"/>
</dbReference>